<evidence type="ECO:0000313" key="2">
    <source>
        <dbReference type="EMBL" id="KSU47808.1"/>
    </source>
</evidence>
<dbReference type="AlphaFoldDB" id="A0A0V8GBZ2"/>
<dbReference type="Proteomes" id="UP000053797">
    <property type="component" value="Unassembled WGS sequence"/>
</dbReference>
<keyword evidence="1" id="KW-1133">Transmembrane helix</keyword>
<dbReference type="PANTHER" id="PTHR20992:SF9">
    <property type="entry name" value="AT15442P-RELATED"/>
    <property type="match status" value="1"/>
</dbReference>
<dbReference type="RefSeq" id="WP_058265830.1">
    <property type="nucleotide sequence ID" value="NZ_FMYN01000006.1"/>
</dbReference>
<evidence type="ECO:0000256" key="1">
    <source>
        <dbReference type="SAM" id="Phobius"/>
    </source>
</evidence>
<feature type="transmembrane region" description="Helical" evidence="1">
    <location>
        <begin position="82"/>
        <end position="100"/>
    </location>
</feature>
<feature type="transmembrane region" description="Helical" evidence="1">
    <location>
        <begin position="215"/>
        <end position="234"/>
    </location>
</feature>
<dbReference type="InterPro" id="IPR005240">
    <property type="entry name" value="DUF389"/>
</dbReference>
<reference evidence="2 3" key="1">
    <citation type="journal article" date="2015" name="Int. J. Syst. Evol. Microbiol.">
        <title>Exiguobacterium enclense sp. nov., isolated from sediment.</title>
        <authorList>
            <person name="Dastager S.G."/>
            <person name="Mawlankar R."/>
            <person name="Sonalkar V.V."/>
            <person name="Thorat M.N."/>
            <person name="Mual P."/>
            <person name="Verma A."/>
            <person name="Krishnamurthi S."/>
            <person name="Tang S.K."/>
            <person name="Li W.J."/>
        </authorList>
    </citation>
    <scope>NUCLEOTIDE SEQUENCE [LARGE SCALE GENOMIC DNA]</scope>
    <source>
        <strain evidence="2 3">NIO-1109</strain>
    </source>
</reference>
<protein>
    <recommendedName>
        <fullName evidence="4">TIGR00341 family protein</fullName>
    </recommendedName>
</protein>
<organism evidence="2 3">
    <name type="scientific">Exiguobacterium indicum</name>
    <dbReference type="NCBI Taxonomy" id="296995"/>
    <lineage>
        <taxon>Bacteria</taxon>
        <taxon>Bacillati</taxon>
        <taxon>Bacillota</taxon>
        <taxon>Bacilli</taxon>
        <taxon>Bacillales</taxon>
        <taxon>Bacillales Family XII. Incertae Sedis</taxon>
        <taxon>Exiguobacterium</taxon>
    </lineage>
</organism>
<comment type="caution">
    <text evidence="2">The sequence shown here is derived from an EMBL/GenBank/DDBJ whole genome shotgun (WGS) entry which is preliminary data.</text>
</comment>
<dbReference type="PANTHER" id="PTHR20992">
    <property type="entry name" value="AT15442P-RELATED"/>
    <property type="match status" value="1"/>
</dbReference>
<keyword evidence="1" id="KW-0812">Transmembrane</keyword>
<name>A0A0V8GBZ2_9BACL</name>
<accession>A0A0V8GBZ2</accession>
<dbReference type="EMBL" id="LNQL01000006">
    <property type="protein sequence ID" value="KSU47808.1"/>
    <property type="molecule type" value="Genomic_DNA"/>
</dbReference>
<evidence type="ECO:0008006" key="4">
    <source>
        <dbReference type="Google" id="ProtNLM"/>
    </source>
</evidence>
<dbReference type="OrthoDB" id="9790659at2"/>
<evidence type="ECO:0000313" key="3">
    <source>
        <dbReference type="Proteomes" id="UP000053797"/>
    </source>
</evidence>
<dbReference type="Pfam" id="PF04087">
    <property type="entry name" value="DUF389"/>
    <property type="match status" value="1"/>
</dbReference>
<gene>
    <name evidence="2" type="ORF">AS033_14185</name>
</gene>
<sequence>MEASVYDLQETRNKIDRELTIRSSNAVILMCAIFIASIGLNLNSTAVIIGAMLVSPLMNSILGLGIALGISDIPLFKKALRLLLVQLTISIVTSTVYFYFSPLTAASDELIARTFPTIWDVLIAFAGGVAGWIGLRKKGANNIVPGVAIATALMPPVCTVGYAIANQNMTYALGASYLFLINCSFILIATFLGVKWLLRTDQSLRIQSSKRINRSLIALACLISIPSVYTAYLLSQDSLFETNLDRYVEETFQETFVVQHSYDEKRQQLTVTTLGKRYDARERELLEQSLDDYDLSHVKLTLIQIPDLNQLDPDQLEKLFNERMQ</sequence>
<proteinExistence type="predicted"/>
<feature type="transmembrane region" description="Helical" evidence="1">
    <location>
        <begin position="115"/>
        <end position="135"/>
    </location>
</feature>
<feature type="transmembrane region" description="Helical" evidence="1">
    <location>
        <begin position="21"/>
        <end position="40"/>
    </location>
</feature>
<feature type="transmembrane region" description="Helical" evidence="1">
    <location>
        <begin position="147"/>
        <end position="165"/>
    </location>
</feature>
<feature type="transmembrane region" description="Helical" evidence="1">
    <location>
        <begin position="171"/>
        <end position="194"/>
    </location>
</feature>
<keyword evidence="1" id="KW-0472">Membrane</keyword>
<feature type="transmembrane region" description="Helical" evidence="1">
    <location>
        <begin position="46"/>
        <end position="70"/>
    </location>
</feature>